<dbReference type="EMBL" id="JBHPON010000001">
    <property type="protein sequence ID" value="MFC6033919.1"/>
    <property type="molecule type" value="Genomic_DNA"/>
</dbReference>
<evidence type="ECO:0000313" key="3">
    <source>
        <dbReference type="EMBL" id="MFC6033919.1"/>
    </source>
</evidence>
<dbReference type="Gene3D" id="3.40.50.850">
    <property type="entry name" value="Isochorismatase-like"/>
    <property type="match status" value="1"/>
</dbReference>
<organism evidence="3 4">
    <name type="scientific">Hyphococcus aureus</name>
    <dbReference type="NCBI Taxonomy" id="2666033"/>
    <lineage>
        <taxon>Bacteria</taxon>
        <taxon>Pseudomonadati</taxon>
        <taxon>Pseudomonadota</taxon>
        <taxon>Alphaproteobacteria</taxon>
        <taxon>Parvularculales</taxon>
        <taxon>Parvularculaceae</taxon>
        <taxon>Hyphococcus</taxon>
    </lineage>
</organism>
<keyword evidence="1 3" id="KW-0378">Hydrolase</keyword>
<evidence type="ECO:0000313" key="4">
    <source>
        <dbReference type="Proteomes" id="UP001596116"/>
    </source>
</evidence>
<feature type="domain" description="Isochorismatase-like" evidence="2">
    <location>
        <begin position="18"/>
        <end position="215"/>
    </location>
</feature>
<dbReference type="SUPFAM" id="SSF52499">
    <property type="entry name" value="Isochorismatase-like hydrolases"/>
    <property type="match status" value="1"/>
</dbReference>
<evidence type="ECO:0000259" key="2">
    <source>
        <dbReference type="Pfam" id="PF00857"/>
    </source>
</evidence>
<dbReference type="RefSeq" id="WP_379880795.1">
    <property type="nucleotide sequence ID" value="NZ_JBHPON010000001.1"/>
</dbReference>
<dbReference type="Proteomes" id="UP001596116">
    <property type="component" value="Unassembled WGS sequence"/>
</dbReference>
<dbReference type="CDD" id="cd00431">
    <property type="entry name" value="cysteine_hydrolases"/>
    <property type="match status" value="1"/>
</dbReference>
<accession>A0ABW1KRJ7</accession>
<name>A0ABW1KRJ7_9PROT</name>
<comment type="caution">
    <text evidence="3">The sequence shown here is derived from an EMBL/GenBank/DDBJ whole genome shotgun (WGS) entry which is preliminary data.</text>
</comment>
<dbReference type="InterPro" id="IPR050272">
    <property type="entry name" value="Isochorismatase-like_hydrls"/>
</dbReference>
<dbReference type="InterPro" id="IPR000868">
    <property type="entry name" value="Isochorismatase-like_dom"/>
</dbReference>
<protein>
    <submittedName>
        <fullName evidence="3">Cysteine hydrolase family protein</fullName>
    </submittedName>
</protein>
<gene>
    <name evidence="3" type="ORF">ACFMB1_00085</name>
</gene>
<dbReference type="PANTHER" id="PTHR43540">
    <property type="entry name" value="PEROXYUREIDOACRYLATE/UREIDOACRYLATE AMIDOHYDROLASE-RELATED"/>
    <property type="match status" value="1"/>
</dbReference>
<keyword evidence="4" id="KW-1185">Reference proteome</keyword>
<evidence type="ECO:0000256" key="1">
    <source>
        <dbReference type="ARBA" id="ARBA00022801"/>
    </source>
</evidence>
<dbReference type="Pfam" id="PF00857">
    <property type="entry name" value="Isochorismatase"/>
    <property type="match status" value="1"/>
</dbReference>
<reference evidence="3 4" key="1">
    <citation type="submission" date="2024-09" db="EMBL/GenBank/DDBJ databases">
        <authorList>
            <person name="Zhang Z.-H."/>
        </authorList>
    </citation>
    <scope>NUCLEOTIDE SEQUENCE [LARGE SCALE GENOMIC DNA]</scope>
    <source>
        <strain evidence="3 4">HHTR114</strain>
    </source>
</reference>
<dbReference type="InterPro" id="IPR036380">
    <property type="entry name" value="Isochorismatase-like_sf"/>
</dbReference>
<dbReference type="PANTHER" id="PTHR43540:SF6">
    <property type="entry name" value="ISOCHORISMATASE-LIKE DOMAIN-CONTAINING PROTEIN"/>
    <property type="match status" value="1"/>
</dbReference>
<proteinExistence type="predicted"/>
<sequence>MIALAARPDPVDVALEQSALVVVDMQNAFASKGGMLDLAGHDISAAASVVEVNKKIIAAAREAGVQIVYLQVGYKPDLSDAGGPLSPNHHKELSLRTMRARPELDGKLLIHGTWDWEIVDALKPEPGDMVIRKSRYSGFAGTTLNNDLRANNIRYLFFTGIATNVCVESTARDAYFEEYWPIMVEDAMNHAGPDFVRDATMWNFENVFGWVTDSDNLIGAFKNRTNLS</sequence>
<dbReference type="GO" id="GO:0016787">
    <property type="term" value="F:hydrolase activity"/>
    <property type="evidence" value="ECO:0007669"/>
    <property type="project" value="UniProtKB-KW"/>
</dbReference>